<gene>
    <name evidence="6" type="ORF">ACFFMS_20525</name>
</gene>
<keyword evidence="2" id="KW-0805">Transcription regulation</keyword>
<keyword evidence="7" id="KW-1185">Reference proteome</keyword>
<evidence type="ECO:0000313" key="7">
    <source>
        <dbReference type="Proteomes" id="UP001589609"/>
    </source>
</evidence>
<protein>
    <submittedName>
        <fullName evidence="6">LysR family transcriptional regulator</fullName>
    </submittedName>
</protein>
<dbReference type="InterPro" id="IPR036390">
    <property type="entry name" value="WH_DNA-bd_sf"/>
</dbReference>
<reference evidence="6 7" key="1">
    <citation type="submission" date="2024-09" db="EMBL/GenBank/DDBJ databases">
        <authorList>
            <person name="Sun Q."/>
            <person name="Mori K."/>
        </authorList>
    </citation>
    <scope>NUCLEOTIDE SEQUENCE [LARGE SCALE GENOMIC DNA]</scope>
    <source>
        <strain evidence="6 7">JCM 11201</strain>
    </source>
</reference>
<evidence type="ECO:0000256" key="2">
    <source>
        <dbReference type="ARBA" id="ARBA00023015"/>
    </source>
</evidence>
<evidence type="ECO:0000256" key="3">
    <source>
        <dbReference type="ARBA" id="ARBA00023125"/>
    </source>
</evidence>
<comment type="similarity">
    <text evidence="1">Belongs to the LysR transcriptional regulatory family.</text>
</comment>
<dbReference type="Gene3D" id="3.40.190.290">
    <property type="match status" value="1"/>
</dbReference>
<dbReference type="Proteomes" id="UP001589609">
    <property type="component" value="Unassembled WGS sequence"/>
</dbReference>
<dbReference type="InterPro" id="IPR005119">
    <property type="entry name" value="LysR_subst-bd"/>
</dbReference>
<evidence type="ECO:0000313" key="6">
    <source>
        <dbReference type="EMBL" id="MFB9760674.1"/>
    </source>
</evidence>
<dbReference type="InterPro" id="IPR036388">
    <property type="entry name" value="WH-like_DNA-bd_sf"/>
</dbReference>
<dbReference type="PROSITE" id="PS50931">
    <property type="entry name" value="HTH_LYSR"/>
    <property type="match status" value="1"/>
</dbReference>
<evidence type="ECO:0000256" key="4">
    <source>
        <dbReference type="ARBA" id="ARBA00023163"/>
    </source>
</evidence>
<dbReference type="PANTHER" id="PTHR30419:SF24">
    <property type="entry name" value="HTH-TYPE TRANSCRIPTIONAL REGULATOR CZCR"/>
    <property type="match status" value="1"/>
</dbReference>
<feature type="domain" description="HTH lysR-type" evidence="5">
    <location>
        <begin position="22"/>
        <end position="79"/>
    </location>
</feature>
<sequence length="314" mass="35649">MSKMNVYNVTNEKNSYIKENKMTLSRFEVFYTVVESGSLTKAGEILNLTQSGISHAITSLETELGFSLLTRGRAGICLTSNGERMLSYIRDILILNDRMKQEAAAINGVEVGIVRIGTFTSVTTQWLPHIIKQFQDDHPGIVLKLFEGDYSTLEQWISNGEIDCGFLTLPTPKSFEFLPLKKDRMLCILSDQHPFHELDNITFKQIEAESLIMPKEGWDNEINQIFKENNIKPNVKFEVSDDQAIMAMVQNNLGISIRPEMTLSHVPNNVRILNLEKESFRFIGIATKPNISPATKKFIDCVHSWLSDQNLLDM</sequence>
<dbReference type="EMBL" id="JBHMAF010000166">
    <property type="protein sequence ID" value="MFB9760674.1"/>
    <property type="molecule type" value="Genomic_DNA"/>
</dbReference>
<organism evidence="6 7">
    <name type="scientific">Ectobacillus funiculus</name>
    <dbReference type="NCBI Taxonomy" id="137993"/>
    <lineage>
        <taxon>Bacteria</taxon>
        <taxon>Bacillati</taxon>
        <taxon>Bacillota</taxon>
        <taxon>Bacilli</taxon>
        <taxon>Bacillales</taxon>
        <taxon>Bacillaceae</taxon>
        <taxon>Ectobacillus</taxon>
    </lineage>
</organism>
<dbReference type="SUPFAM" id="SSF46785">
    <property type="entry name" value="Winged helix' DNA-binding domain"/>
    <property type="match status" value="1"/>
</dbReference>
<dbReference type="PANTHER" id="PTHR30419">
    <property type="entry name" value="HTH-TYPE TRANSCRIPTIONAL REGULATOR YBHD"/>
    <property type="match status" value="1"/>
</dbReference>
<evidence type="ECO:0000256" key="1">
    <source>
        <dbReference type="ARBA" id="ARBA00009437"/>
    </source>
</evidence>
<comment type="caution">
    <text evidence="6">The sequence shown here is derived from an EMBL/GenBank/DDBJ whole genome shotgun (WGS) entry which is preliminary data.</text>
</comment>
<dbReference type="InterPro" id="IPR000847">
    <property type="entry name" value="LysR_HTH_N"/>
</dbReference>
<evidence type="ECO:0000259" key="5">
    <source>
        <dbReference type="PROSITE" id="PS50931"/>
    </source>
</evidence>
<dbReference type="PRINTS" id="PR00039">
    <property type="entry name" value="HTHLYSR"/>
</dbReference>
<dbReference type="Pfam" id="PF03466">
    <property type="entry name" value="LysR_substrate"/>
    <property type="match status" value="1"/>
</dbReference>
<dbReference type="SUPFAM" id="SSF53850">
    <property type="entry name" value="Periplasmic binding protein-like II"/>
    <property type="match status" value="1"/>
</dbReference>
<proteinExistence type="inferred from homology"/>
<keyword evidence="3" id="KW-0238">DNA-binding</keyword>
<keyword evidence="4" id="KW-0804">Transcription</keyword>
<dbReference type="CDD" id="cd05466">
    <property type="entry name" value="PBP2_LTTR_substrate"/>
    <property type="match status" value="1"/>
</dbReference>
<dbReference type="Gene3D" id="1.10.10.10">
    <property type="entry name" value="Winged helix-like DNA-binding domain superfamily/Winged helix DNA-binding domain"/>
    <property type="match status" value="1"/>
</dbReference>
<dbReference type="InterPro" id="IPR050950">
    <property type="entry name" value="HTH-type_LysR_regulators"/>
</dbReference>
<accession>A0ABV5WJC8</accession>
<dbReference type="Pfam" id="PF00126">
    <property type="entry name" value="HTH_1"/>
    <property type="match status" value="1"/>
</dbReference>
<name>A0ABV5WJC8_9BACI</name>